<dbReference type="Gene3D" id="3.40.50.2300">
    <property type="match status" value="2"/>
</dbReference>
<feature type="signal peptide" evidence="2">
    <location>
        <begin position="1"/>
        <end position="21"/>
    </location>
</feature>
<accession>A0A1H8AC90</accession>
<feature type="chain" id="PRO_5039539347" evidence="2">
    <location>
        <begin position="22"/>
        <end position="385"/>
    </location>
</feature>
<dbReference type="PANTHER" id="PTHR43208">
    <property type="entry name" value="ABC TRANSPORTER SUBSTRATE-BINDING PROTEIN"/>
    <property type="match status" value="1"/>
</dbReference>
<gene>
    <name evidence="4" type="ORF">SAMN05216180_1244</name>
</gene>
<proteinExistence type="predicted"/>
<keyword evidence="5" id="KW-1185">Reference proteome</keyword>
<dbReference type="AlphaFoldDB" id="A0A1H8AC90"/>
<dbReference type="RefSeq" id="WP_092752708.1">
    <property type="nucleotide sequence ID" value="NZ_FOCG01000001.1"/>
</dbReference>
<evidence type="ECO:0000259" key="3">
    <source>
        <dbReference type="Pfam" id="PF02608"/>
    </source>
</evidence>
<organism evidence="4 5">
    <name type="scientific">Hydrogenoanaerobacterium saccharovorans</name>
    <dbReference type="NCBI Taxonomy" id="474960"/>
    <lineage>
        <taxon>Bacteria</taxon>
        <taxon>Bacillati</taxon>
        <taxon>Bacillota</taxon>
        <taxon>Clostridia</taxon>
        <taxon>Eubacteriales</taxon>
        <taxon>Oscillospiraceae</taxon>
        <taxon>Hydrogenoanaerobacterium</taxon>
    </lineage>
</organism>
<dbReference type="PROSITE" id="PS51257">
    <property type="entry name" value="PROKAR_LIPOPROTEIN"/>
    <property type="match status" value="1"/>
</dbReference>
<dbReference type="EMBL" id="FOCG01000001">
    <property type="protein sequence ID" value="SEM68086.1"/>
    <property type="molecule type" value="Genomic_DNA"/>
</dbReference>
<dbReference type="InterPro" id="IPR052910">
    <property type="entry name" value="ABC-Purine-Binding"/>
</dbReference>
<evidence type="ECO:0000256" key="2">
    <source>
        <dbReference type="SAM" id="SignalP"/>
    </source>
</evidence>
<dbReference type="CDD" id="cd19963">
    <property type="entry name" value="PBP1_BMP-like"/>
    <property type="match status" value="1"/>
</dbReference>
<dbReference type="Pfam" id="PF02608">
    <property type="entry name" value="Bmp"/>
    <property type="match status" value="1"/>
</dbReference>
<dbReference type="OrthoDB" id="9769871at2"/>
<dbReference type="STRING" id="474960.SAMN05216180_1244"/>
<sequence>MKKVLAIVLATVLAVSMMAGCAPKAVQDAQNSAPESTAEAAAAESAESAHKAIAKEDIKVGFLYVGPIGDEGYSFAHDQGRKELETKLGVKTMYIENVPETADCEAQIRSLIDQGCNVIYATSFGHMKFIDAVAKENPDVYFGHATGFMTADNMSNYMGRIYEARYLSGIAAGLNTKNGKIGYVAAMKTAEVIRGINAFTLGVRSVNPTATVEVKWTNSWYDPAVEKATAVDLLNNGCDMIAQHCDTTGPQVAAQEKGAKCIGYNAPTLSAAPKAYLTAPLFHWGTFYVNDVQSIIDGTWKSQSYWEGIKSGMVSLDKLSENCVAGTKEKVEEAQAKIVDGSLFVFTGEIKDNEGKVKVAAGEKMTDEQLLAFDWFVEGVIGTAK</sequence>
<dbReference type="InterPro" id="IPR003760">
    <property type="entry name" value="PnrA-like"/>
</dbReference>
<evidence type="ECO:0000313" key="5">
    <source>
        <dbReference type="Proteomes" id="UP000199158"/>
    </source>
</evidence>
<dbReference type="PANTHER" id="PTHR43208:SF1">
    <property type="entry name" value="ABC TRANSPORTER SUBSTRATE-BINDING PROTEIN"/>
    <property type="match status" value="1"/>
</dbReference>
<evidence type="ECO:0000256" key="1">
    <source>
        <dbReference type="ARBA" id="ARBA00022729"/>
    </source>
</evidence>
<reference evidence="4 5" key="1">
    <citation type="submission" date="2016-10" db="EMBL/GenBank/DDBJ databases">
        <authorList>
            <person name="de Groot N.N."/>
        </authorList>
    </citation>
    <scope>NUCLEOTIDE SEQUENCE [LARGE SCALE GENOMIC DNA]</scope>
    <source>
        <strain evidence="4 5">CGMCC 1.5070</strain>
    </source>
</reference>
<dbReference type="Proteomes" id="UP000199158">
    <property type="component" value="Unassembled WGS sequence"/>
</dbReference>
<dbReference type="GO" id="GO:0005886">
    <property type="term" value="C:plasma membrane"/>
    <property type="evidence" value="ECO:0007669"/>
    <property type="project" value="InterPro"/>
</dbReference>
<protein>
    <submittedName>
        <fullName evidence="4">Nucleoside-binding protein</fullName>
    </submittedName>
</protein>
<name>A0A1H8AC90_9FIRM</name>
<feature type="domain" description="ABC transporter substrate-binding protein PnrA-like" evidence="3">
    <location>
        <begin position="59"/>
        <end position="339"/>
    </location>
</feature>
<evidence type="ECO:0000313" key="4">
    <source>
        <dbReference type="EMBL" id="SEM68086.1"/>
    </source>
</evidence>
<keyword evidence="1 2" id="KW-0732">Signal</keyword>